<evidence type="ECO:0000256" key="1">
    <source>
        <dbReference type="SAM" id="MobiDB-lite"/>
    </source>
</evidence>
<keyword evidence="5" id="KW-1185">Reference proteome</keyword>
<dbReference type="InterPro" id="IPR025645">
    <property type="entry name" value="DUF4349"/>
</dbReference>
<evidence type="ECO:0000313" key="5">
    <source>
        <dbReference type="Proteomes" id="UP000256304"/>
    </source>
</evidence>
<feature type="transmembrane region" description="Helical" evidence="2">
    <location>
        <begin position="292"/>
        <end position="325"/>
    </location>
</feature>
<sequence length="360" mass="39144">MNRQRMKWLVLIGLVVMLVGMLAGCSANSNSNDASSAAMDGAVGTNANMKADATMNDTTMDTSASSQVASESAAAPAVSTDTSADSVGAVDSGSSSEETTAPVDAIDRKIIYRANVNMEVEDFDKAHTSLENLIHLSGGYLLKFADKKTTSELGGTYTVKVPASGFNGFITELQKMKHVSFESSAEGTDVTQEYVDLEARLKARKVVEERLLSFMEKATKTTDLLAISKQLGDVQTEIEQIKGRMKYLDNNVAYSTIDLRMYQVLEPEPQVLKEDPKFVERIKDAMTGSTNVIYAFFQGLVIFIAGALPVLVILVIIGIPLYLVYRSNRRKSQLTANVPNTPAPGAVLLEERKEESEENK</sequence>
<feature type="region of interest" description="Disordered" evidence="1">
    <location>
        <begin position="59"/>
        <end position="100"/>
    </location>
</feature>
<keyword evidence="2" id="KW-0472">Membrane</keyword>
<dbReference type="AlphaFoldDB" id="A0A3D9SDM9"/>
<dbReference type="PROSITE" id="PS51257">
    <property type="entry name" value="PROKAR_LIPOPROTEIN"/>
    <property type="match status" value="1"/>
</dbReference>
<evidence type="ECO:0000256" key="2">
    <source>
        <dbReference type="SAM" id="Phobius"/>
    </source>
</evidence>
<feature type="compositionally biased region" description="Low complexity" evidence="1">
    <location>
        <begin position="59"/>
        <end position="98"/>
    </location>
</feature>
<dbReference type="Pfam" id="PF14257">
    <property type="entry name" value="DUF4349"/>
    <property type="match status" value="1"/>
</dbReference>
<name>A0A3D9SDM9_9BACL</name>
<dbReference type="RefSeq" id="WP_116187458.1">
    <property type="nucleotide sequence ID" value="NZ_QTTN01000002.1"/>
</dbReference>
<feature type="domain" description="DUF4349" evidence="3">
    <location>
        <begin position="108"/>
        <end position="320"/>
    </location>
</feature>
<comment type="caution">
    <text evidence="4">The sequence shown here is derived from an EMBL/GenBank/DDBJ whole genome shotgun (WGS) entry which is preliminary data.</text>
</comment>
<dbReference type="Proteomes" id="UP000256304">
    <property type="component" value="Unassembled WGS sequence"/>
</dbReference>
<organism evidence="4 5">
    <name type="scientific">Paenibacillus taihuensis</name>
    <dbReference type="NCBI Taxonomy" id="1156355"/>
    <lineage>
        <taxon>Bacteria</taxon>
        <taxon>Bacillati</taxon>
        <taxon>Bacillota</taxon>
        <taxon>Bacilli</taxon>
        <taxon>Bacillales</taxon>
        <taxon>Paenibacillaceae</taxon>
        <taxon>Paenibacillus</taxon>
    </lineage>
</organism>
<evidence type="ECO:0000313" key="4">
    <source>
        <dbReference type="EMBL" id="REE92998.1"/>
    </source>
</evidence>
<accession>A0A3D9SDM9</accession>
<proteinExistence type="predicted"/>
<keyword evidence="2" id="KW-1133">Transmembrane helix</keyword>
<protein>
    <submittedName>
        <fullName evidence="4">Uncharacterized protein DUF4349</fullName>
    </submittedName>
</protein>
<dbReference type="EMBL" id="QTTN01000002">
    <property type="protein sequence ID" value="REE92998.1"/>
    <property type="molecule type" value="Genomic_DNA"/>
</dbReference>
<gene>
    <name evidence="4" type="ORF">A8990_10282</name>
</gene>
<dbReference type="OrthoDB" id="5381491at2"/>
<evidence type="ECO:0000259" key="3">
    <source>
        <dbReference type="Pfam" id="PF14257"/>
    </source>
</evidence>
<keyword evidence="2" id="KW-0812">Transmembrane</keyword>
<reference evidence="4 5" key="1">
    <citation type="submission" date="2018-08" db="EMBL/GenBank/DDBJ databases">
        <title>Genomic Encyclopedia of Type Strains, Phase III (KMG-III): the genomes of soil and plant-associated and newly described type strains.</title>
        <authorList>
            <person name="Whitman W."/>
        </authorList>
    </citation>
    <scope>NUCLEOTIDE SEQUENCE [LARGE SCALE GENOMIC DNA]</scope>
    <source>
        <strain evidence="4 5">CGMCC 1.10966</strain>
    </source>
</reference>